<proteinExistence type="predicted"/>
<dbReference type="Proteomes" id="UP000202440">
    <property type="component" value="Chromosome"/>
</dbReference>
<evidence type="ECO:0000256" key="1">
    <source>
        <dbReference type="ARBA" id="ARBA00022729"/>
    </source>
</evidence>
<protein>
    <recommendedName>
        <fullName evidence="3">Outer membrane protein beta-barrel domain-containing protein</fullName>
    </recommendedName>
</protein>
<evidence type="ECO:0000313" key="5">
    <source>
        <dbReference type="Proteomes" id="UP000202440"/>
    </source>
</evidence>
<evidence type="ECO:0000256" key="2">
    <source>
        <dbReference type="SAM" id="SignalP"/>
    </source>
</evidence>
<gene>
    <name evidence="4" type="ORF">CHH28_03930</name>
</gene>
<keyword evidence="5" id="KW-1185">Reference proteome</keyword>
<dbReference type="PROSITE" id="PS51257">
    <property type="entry name" value="PROKAR_LIPOPROTEIN"/>
    <property type="match status" value="1"/>
</dbReference>
<evidence type="ECO:0000313" key="4">
    <source>
        <dbReference type="EMBL" id="ASP37874.1"/>
    </source>
</evidence>
<dbReference type="InterPro" id="IPR011250">
    <property type="entry name" value="OMP/PagP_B-barrel"/>
</dbReference>
<dbReference type="AlphaFoldDB" id="A0A222FHB6"/>
<dbReference type="InterPro" id="IPR027385">
    <property type="entry name" value="Beta-barrel_OMP"/>
</dbReference>
<name>A0A222FHB6_9GAMM</name>
<accession>A0A222FHB6</accession>
<reference evidence="4 5" key="1">
    <citation type="submission" date="2017-07" db="EMBL/GenBank/DDBJ databases">
        <title>Annotated genome sequence of Bacterioplanes sanyensis isolated from Red Sea.</title>
        <authorList>
            <person name="Rehman Z.U."/>
        </authorList>
    </citation>
    <scope>NUCLEOTIDE SEQUENCE [LARGE SCALE GENOMIC DNA]</scope>
    <source>
        <strain evidence="4 5">NV9</strain>
    </source>
</reference>
<organism evidence="4 5">
    <name type="scientific">Bacterioplanes sanyensis</name>
    <dbReference type="NCBI Taxonomy" id="1249553"/>
    <lineage>
        <taxon>Bacteria</taxon>
        <taxon>Pseudomonadati</taxon>
        <taxon>Pseudomonadota</taxon>
        <taxon>Gammaproteobacteria</taxon>
        <taxon>Oceanospirillales</taxon>
        <taxon>Oceanospirillaceae</taxon>
        <taxon>Bacterioplanes</taxon>
    </lineage>
</organism>
<dbReference type="OrthoDB" id="5334829at2"/>
<evidence type="ECO:0000259" key="3">
    <source>
        <dbReference type="Pfam" id="PF13505"/>
    </source>
</evidence>
<dbReference type="SUPFAM" id="SSF56925">
    <property type="entry name" value="OMPA-like"/>
    <property type="match status" value="1"/>
</dbReference>
<dbReference type="KEGG" id="bsan:CHH28_03930"/>
<feature type="chain" id="PRO_5012555946" description="Outer membrane protein beta-barrel domain-containing protein" evidence="2">
    <location>
        <begin position="25"/>
        <end position="193"/>
    </location>
</feature>
<dbReference type="EMBL" id="CP022530">
    <property type="protein sequence ID" value="ASP37874.1"/>
    <property type="molecule type" value="Genomic_DNA"/>
</dbReference>
<dbReference type="RefSeq" id="WP_094059083.1">
    <property type="nucleotide sequence ID" value="NZ_CP022530.1"/>
</dbReference>
<keyword evidence="1 2" id="KW-0732">Signal</keyword>
<feature type="domain" description="Outer membrane protein beta-barrel" evidence="3">
    <location>
        <begin position="12"/>
        <end position="162"/>
    </location>
</feature>
<feature type="signal peptide" evidence="2">
    <location>
        <begin position="1"/>
        <end position="24"/>
    </location>
</feature>
<sequence>MRVSKFLPLAPLAVMACLSTPASADFYAGLVIGGGSGETEFDGFGTSTVDLDSSFRTVKLGYIMDSDNRFELSVTGIDVEQDNNGLEHEFSGLDLDFKVPFGESKLRPYVGVGMGFYSWEDTGHLFVDGEDLSGVAINLSAGGLLELHERFEVEAGLQYKAIAWQSYEVRGSSEEIDVSTSLTQLTLGGTFHF</sequence>
<dbReference type="Gene3D" id="2.40.160.20">
    <property type="match status" value="1"/>
</dbReference>
<dbReference type="Pfam" id="PF13505">
    <property type="entry name" value="OMP_b-brl"/>
    <property type="match status" value="1"/>
</dbReference>